<evidence type="ECO:0000313" key="2">
    <source>
        <dbReference type="EMBL" id="MEJ5979378.1"/>
    </source>
</evidence>
<accession>A0ABU8S1Y6</accession>
<comment type="caution">
    <text evidence="2">The sequence shown here is derived from an EMBL/GenBank/DDBJ whole genome shotgun (WGS) entry which is preliminary data.</text>
</comment>
<dbReference type="EMBL" id="JBBHJZ010000007">
    <property type="protein sequence ID" value="MEJ5979378.1"/>
    <property type="molecule type" value="Genomic_DNA"/>
</dbReference>
<evidence type="ECO:0000256" key="1">
    <source>
        <dbReference type="SAM" id="MobiDB-lite"/>
    </source>
</evidence>
<organism evidence="2 3">
    <name type="scientific">Novosphingobium anseongense</name>
    <dbReference type="NCBI Taxonomy" id="3133436"/>
    <lineage>
        <taxon>Bacteria</taxon>
        <taxon>Pseudomonadati</taxon>
        <taxon>Pseudomonadota</taxon>
        <taxon>Alphaproteobacteria</taxon>
        <taxon>Sphingomonadales</taxon>
        <taxon>Sphingomonadaceae</taxon>
        <taxon>Novosphingobium</taxon>
    </lineage>
</organism>
<dbReference type="Proteomes" id="UP001361239">
    <property type="component" value="Unassembled WGS sequence"/>
</dbReference>
<evidence type="ECO:0000313" key="3">
    <source>
        <dbReference type="Proteomes" id="UP001361239"/>
    </source>
</evidence>
<feature type="compositionally biased region" description="Basic and acidic residues" evidence="1">
    <location>
        <begin position="69"/>
        <end position="79"/>
    </location>
</feature>
<dbReference type="RefSeq" id="WP_339589316.1">
    <property type="nucleotide sequence ID" value="NZ_JBBHJZ010000007.1"/>
</dbReference>
<reference evidence="2 3" key="1">
    <citation type="submission" date="2024-03" db="EMBL/GenBank/DDBJ databases">
        <authorList>
            <person name="Jo J.-H."/>
        </authorList>
    </citation>
    <scope>NUCLEOTIDE SEQUENCE [LARGE SCALE GENOMIC DNA]</scope>
    <source>
        <strain evidence="2 3">PS1R-30</strain>
    </source>
</reference>
<sequence>MNFHISAQTCRAREAHHRQIAVEAVLPNVRKVAVVAAEAWARQAEEAEAIEAGGKPPLTPDDAAMVAEFQREDNRPTAR</sequence>
<proteinExistence type="predicted"/>
<name>A0ABU8S1Y6_9SPHN</name>
<evidence type="ECO:0008006" key="4">
    <source>
        <dbReference type="Google" id="ProtNLM"/>
    </source>
</evidence>
<gene>
    <name evidence="2" type="ORF">WG901_22180</name>
</gene>
<protein>
    <recommendedName>
        <fullName evidence="4">CopG family transcriptional regulator</fullName>
    </recommendedName>
</protein>
<keyword evidence="3" id="KW-1185">Reference proteome</keyword>
<feature type="region of interest" description="Disordered" evidence="1">
    <location>
        <begin position="48"/>
        <end position="79"/>
    </location>
</feature>